<dbReference type="InterPro" id="IPR008727">
    <property type="entry name" value="PAAR_motif"/>
</dbReference>
<comment type="caution">
    <text evidence="3">The sequence shown here is derived from an EMBL/GenBank/DDBJ whole genome shotgun (WGS) entry which is preliminary data.</text>
</comment>
<dbReference type="Gene3D" id="2.60.200.60">
    <property type="match status" value="1"/>
</dbReference>
<accession>A0ABU6JK57</accession>
<evidence type="ECO:0000256" key="1">
    <source>
        <dbReference type="ARBA" id="ARBA00004496"/>
    </source>
</evidence>
<protein>
    <submittedName>
        <fullName evidence="3">PAAR domain-containing protein</fullName>
    </submittedName>
</protein>
<dbReference type="RefSeq" id="WP_326510445.1">
    <property type="nucleotide sequence ID" value="NZ_JAWIIV010000087.1"/>
</dbReference>
<dbReference type="PANTHER" id="PTHR31250">
    <property type="entry name" value="IQ DOMAIN-CONTAINING PROTEIN IQM3"/>
    <property type="match status" value="1"/>
</dbReference>
<dbReference type="PANTHER" id="PTHR31250:SF27">
    <property type="entry name" value="IQ DOMAIN-CONTAINING PROTEIN IQM5"/>
    <property type="match status" value="1"/>
</dbReference>
<dbReference type="Pfam" id="PF05488">
    <property type="entry name" value="PAAR_motif"/>
    <property type="match status" value="1"/>
</dbReference>
<dbReference type="Proteomes" id="UP001352263">
    <property type="component" value="Unassembled WGS sequence"/>
</dbReference>
<dbReference type="CDD" id="cd14742">
    <property type="entry name" value="PAAR_RHS"/>
    <property type="match status" value="1"/>
</dbReference>
<evidence type="ECO:0000313" key="3">
    <source>
        <dbReference type="EMBL" id="MEC4723843.1"/>
    </source>
</evidence>
<evidence type="ECO:0000256" key="2">
    <source>
        <dbReference type="ARBA" id="ARBA00022490"/>
    </source>
</evidence>
<sequence length="417" mass="42796">MSWLLRGLLIGAAIAVAGVAIAGTGGLAAAAIIGASAAAGAGLGELFSTMSWAPKEICGLIFGQCSSNVFTNGIRAARTNADVAHCSKHSTPHLLIATGSATVFINGLPAARVDDSTACGAVIAGGSNNVFIGGGVAQTDPVQPESLVPGWVHAALFAVGLGAAIVLGGPIVAATGTFGGLLGGEVMGRAGERVFGAGSDGQKWSMLAGSLAGGFVGVKGVPKGLDIRMRPGALGMSGGNSSFEFSTRSLRTTAMLEKYVGEHNLGHPLWTALKGRGAKVRYLADGELPKYELKILEGKLYDASGSLFDTTNSVSAHSGLGRAIYIIDEHGKIYASNFHEAGKFHHSSLSRGKPVAAAGELEVVDGELIGISDRSGHYVPARMYSDQALKIFAEKGIDMRYVFIDFIQPPLPSTPSF</sequence>
<keyword evidence="4" id="KW-1185">Reference proteome</keyword>
<gene>
    <name evidence="3" type="ORF">RY831_32560</name>
</gene>
<proteinExistence type="predicted"/>
<reference evidence="3 4" key="1">
    <citation type="submission" date="2023-10" db="EMBL/GenBank/DDBJ databases">
        <title>Noviherbaspirillum sp. CPCC 100848 genome assembly.</title>
        <authorList>
            <person name="Li X.Y."/>
            <person name="Fang X.M."/>
        </authorList>
    </citation>
    <scope>NUCLEOTIDE SEQUENCE [LARGE SCALE GENOMIC DNA]</scope>
    <source>
        <strain evidence="3 4">CPCC 100848</strain>
    </source>
</reference>
<dbReference type="EMBL" id="JAWIIV010000087">
    <property type="protein sequence ID" value="MEC4723843.1"/>
    <property type="molecule type" value="Genomic_DNA"/>
</dbReference>
<dbReference type="InterPro" id="IPR044159">
    <property type="entry name" value="IQM"/>
</dbReference>
<comment type="subcellular location">
    <subcellularLocation>
        <location evidence="1">Cytoplasm</location>
    </subcellularLocation>
</comment>
<keyword evidence="2" id="KW-0963">Cytoplasm</keyword>
<evidence type="ECO:0000313" key="4">
    <source>
        <dbReference type="Proteomes" id="UP001352263"/>
    </source>
</evidence>
<name>A0ABU6JK57_9BURK</name>
<organism evidence="3 4">
    <name type="scientific">Noviherbaspirillum album</name>
    <dbReference type="NCBI Taxonomy" id="3080276"/>
    <lineage>
        <taxon>Bacteria</taxon>
        <taxon>Pseudomonadati</taxon>
        <taxon>Pseudomonadota</taxon>
        <taxon>Betaproteobacteria</taxon>
        <taxon>Burkholderiales</taxon>
        <taxon>Oxalobacteraceae</taxon>
        <taxon>Noviherbaspirillum</taxon>
    </lineage>
</organism>